<evidence type="ECO:0000259" key="1">
    <source>
        <dbReference type="Pfam" id="PF06418"/>
    </source>
</evidence>
<dbReference type="EMBL" id="LHYB01000032">
    <property type="protein sequence ID" value="KXB04422.1"/>
    <property type="molecule type" value="Genomic_DNA"/>
</dbReference>
<feature type="domain" description="CTP synthase N-terminal" evidence="1">
    <location>
        <begin position="3"/>
        <end position="67"/>
    </location>
</feature>
<dbReference type="Proteomes" id="UP000070076">
    <property type="component" value="Unassembled WGS sequence"/>
</dbReference>
<dbReference type="GO" id="GO:0006241">
    <property type="term" value="P:CTP biosynthetic process"/>
    <property type="evidence" value="ECO:0007669"/>
    <property type="project" value="TreeGrafter"/>
</dbReference>
<sequence length="96" mass="10532">MTKFLFVTGGVLSGIGKGTVAASIGKSFQFRDLKVDMIKIDPYLNVDPGTLNPIEHGEVFVTDEVWEFEPSKDSSFTTAEVDQDFGILKGLNKFAK</sequence>
<comment type="caution">
    <text evidence="2">The sequence shown here is derived from an EMBL/GenBank/DDBJ whole genome shotgun (WGS) entry which is preliminary data.</text>
</comment>
<dbReference type="PANTHER" id="PTHR11550:SF0">
    <property type="entry name" value="CTP SYNTHASE-RELATED"/>
    <property type="match status" value="1"/>
</dbReference>
<dbReference type="GO" id="GO:0042802">
    <property type="term" value="F:identical protein binding"/>
    <property type="evidence" value="ECO:0007669"/>
    <property type="project" value="TreeGrafter"/>
</dbReference>
<dbReference type="PATRIC" id="fig|1698277.3.peg.433"/>
<dbReference type="InterPro" id="IPR004468">
    <property type="entry name" value="CTP_synthase"/>
</dbReference>
<dbReference type="GO" id="GO:0003883">
    <property type="term" value="F:CTP synthase activity"/>
    <property type="evidence" value="ECO:0007669"/>
    <property type="project" value="InterPro"/>
</dbReference>
<name>A0A133VDA3_9EURY</name>
<dbReference type="Gene3D" id="3.40.50.300">
    <property type="entry name" value="P-loop containing nucleotide triphosphate hydrolases"/>
    <property type="match status" value="1"/>
</dbReference>
<dbReference type="PANTHER" id="PTHR11550">
    <property type="entry name" value="CTP SYNTHASE"/>
    <property type="match status" value="1"/>
</dbReference>
<evidence type="ECO:0000313" key="3">
    <source>
        <dbReference type="Proteomes" id="UP000070076"/>
    </source>
</evidence>
<gene>
    <name evidence="2" type="ORF">AKJ48_02665</name>
</gene>
<dbReference type="InterPro" id="IPR017456">
    <property type="entry name" value="CTP_synthase_N"/>
</dbReference>
<organism evidence="2 3">
    <name type="scientific">candidate division MSBL1 archaeon SCGC-AAA261O19</name>
    <dbReference type="NCBI Taxonomy" id="1698277"/>
    <lineage>
        <taxon>Archaea</taxon>
        <taxon>Methanobacteriati</taxon>
        <taxon>Methanobacteriota</taxon>
        <taxon>candidate division MSBL1</taxon>
    </lineage>
</organism>
<proteinExistence type="predicted"/>
<dbReference type="AlphaFoldDB" id="A0A133VDA3"/>
<dbReference type="Pfam" id="PF06418">
    <property type="entry name" value="CTP_synth_N"/>
    <property type="match status" value="1"/>
</dbReference>
<dbReference type="SUPFAM" id="SSF52540">
    <property type="entry name" value="P-loop containing nucleoside triphosphate hydrolases"/>
    <property type="match status" value="1"/>
</dbReference>
<protein>
    <recommendedName>
        <fullName evidence="1">CTP synthase N-terminal domain-containing protein</fullName>
    </recommendedName>
</protein>
<reference evidence="2 3" key="1">
    <citation type="journal article" date="2016" name="Sci. Rep.">
        <title>Metabolic traits of an uncultured archaeal lineage -MSBL1- from brine pools of the Red Sea.</title>
        <authorList>
            <person name="Mwirichia R."/>
            <person name="Alam I."/>
            <person name="Rashid M."/>
            <person name="Vinu M."/>
            <person name="Ba-Alawi W."/>
            <person name="Anthony Kamau A."/>
            <person name="Kamanda Ngugi D."/>
            <person name="Goker M."/>
            <person name="Klenk H.P."/>
            <person name="Bajic V."/>
            <person name="Stingl U."/>
        </authorList>
    </citation>
    <scope>NUCLEOTIDE SEQUENCE [LARGE SCALE GENOMIC DNA]</scope>
    <source>
        <strain evidence="2">SCGC-AAA261O19</strain>
    </source>
</reference>
<accession>A0A133VDA3</accession>
<dbReference type="InterPro" id="IPR027417">
    <property type="entry name" value="P-loop_NTPase"/>
</dbReference>
<keyword evidence="3" id="KW-1185">Reference proteome</keyword>
<dbReference type="GO" id="GO:0019856">
    <property type="term" value="P:pyrimidine nucleobase biosynthetic process"/>
    <property type="evidence" value="ECO:0007669"/>
    <property type="project" value="TreeGrafter"/>
</dbReference>
<evidence type="ECO:0000313" key="2">
    <source>
        <dbReference type="EMBL" id="KXB04422.1"/>
    </source>
</evidence>